<dbReference type="InterPro" id="IPR004013">
    <property type="entry name" value="PHP_dom"/>
</dbReference>
<dbReference type="GO" id="GO:0005737">
    <property type="term" value="C:cytoplasm"/>
    <property type="evidence" value="ECO:0007669"/>
    <property type="project" value="UniProtKB-SubCell"/>
</dbReference>
<dbReference type="Gene3D" id="3.20.20.140">
    <property type="entry name" value="Metal-dependent hydrolases"/>
    <property type="match status" value="1"/>
</dbReference>
<sequence length="1064" mass="113786">MTALVPLRVRSHGSLLCGTASPETLVERALALGYTTLALTDRDNLYLAVRFYQVARAHGLKPLLGAELTHGPHSALLLPLDRRGYANLCRLITLRHLDPAFDLASAIGGLADGLHVIVESSGLAASLLAAGVRAAEGVFLGAPAVAGRARARGGLWLGVRGLPAERIRMRERAAASRWLGVPLVATGDCTLATPDQHETHRVAVTAAAGELLERMPPGSFAAREAWLAPPAEWVRRVRATCAGGGVPDAADAALANNAAIAERCRLELDLGTPIFPRAPVPEGETGPGYLLRLGRAGVARRYGRGAGAEGNGAPRGSRPSLRARALGRLEWELGLIERLGFTDYFLLVADIVEFARARGIPTVGRGSGAGSIVAYCLGITNVDPLRYGLYFERFLHPGRRDCPDLDIDLCWQRRDDVIAHVYETYGAEQVAMISTHATLGARSAFRETAKALGVPNARVNALARLVPRSLPRPYLASLLEAADRSRGAVDWREPPLAEALRLAEGLEGAPRHLSIHCGGVVIGDRPLTYYVPLERAAKGIVVTQFEMRAIEAIGLVKMDLLGNRALTTIGECVSLVRRGRGIDVDVESLPDPDQETGRRISSGDTLNAFQLESPAMRNLLRMLEARTLDETIAAVALVRPGPAESGMKEAFCRRHRGLEPASFLHPRLEAVLRGTHGVMLYEEDVMCVAAALTGLPLAEGDQLRRAIAAARSEEELRSLEAGFVARAAAAGVPADAAHAVWRELTRFAGYAFCKAHAAGYGALAYQSAYLKTHFPTEYAVGILNHHAGMYPTWVHVEDLRRQGVTFLAPCARRSAWETTLETSSGGGPAVRVGLSRVTGLATSTGERLVAERARRPFLGLADFLDRARPTLPEAEWLILAGALDWTGRTRPSLLLEARAGVGRWVGRPRPIPALVAPDGAELLPEAAPLASVPELPEFDVADRVRGELKATGLWFAARPLEVLVPAEALRGVTAAAALPDHVGERVRVAGLPCASRRVDTKASGPMLFLTLADSSGLAECVLFPGVYRSYAAATRGQIVCSEGRVDETLGAVTVTVERAEVMLA</sequence>
<dbReference type="EC" id="2.7.7.7" evidence="2"/>
<proteinExistence type="predicted"/>
<dbReference type="GO" id="GO:0003676">
    <property type="term" value="F:nucleic acid binding"/>
    <property type="evidence" value="ECO:0007669"/>
    <property type="project" value="InterPro"/>
</dbReference>
<evidence type="ECO:0000259" key="9">
    <source>
        <dbReference type="SMART" id="SM00481"/>
    </source>
</evidence>
<feature type="domain" description="Polymerase/histidinol phosphatase N-terminal" evidence="9">
    <location>
        <begin position="5"/>
        <end position="72"/>
    </location>
</feature>
<dbReference type="GO" id="GO:0003887">
    <property type="term" value="F:DNA-directed DNA polymerase activity"/>
    <property type="evidence" value="ECO:0007669"/>
    <property type="project" value="UniProtKB-KW"/>
</dbReference>
<protein>
    <recommendedName>
        <fullName evidence="3">DNA polymerase III subunit alpha</fullName>
        <ecNumber evidence="2">2.7.7.7</ecNumber>
    </recommendedName>
</protein>
<dbReference type="InterPro" id="IPR040982">
    <property type="entry name" value="DNA_pol3_finger"/>
</dbReference>
<name>A0A538TI07_UNCEI</name>
<dbReference type="InterPro" id="IPR004365">
    <property type="entry name" value="NA-bd_OB_tRNA"/>
</dbReference>
<dbReference type="Pfam" id="PF01336">
    <property type="entry name" value="tRNA_anti-codon"/>
    <property type="match status" value="1"/>
</dbReference>
<evidence type="ECO:0000256" key="4">
    <source>
        <dbReference type="ARBA" id="ARBA00022679"/>
    </source>
</evidence>
<dbReference type="CDD" id="cd04485">
    <property type="entry name" value="DnaE_OBF"/>
    <property type="match status" value="1"/>
</dbReference>
<evidence type="ECO:0000256" key="3">
    <source>
        <dbReference type="ARBA" id="ARBA00019114"/>
    </source>
</evidence>
<dbReference type="InterPro" id="IPR016195">
    <property type="entry name" value="Pol/histidinol_Pase-like"/>
</dbReference>
<comment type="catalytic activity">
    <reaction evidence="8">
        <text>DNA(n) + a 2'-deoxyribonucleoside 5'-triphosphate = DNA(n+1) + diphosphate</text>
        <dbReference type="Rhea" id="RHEA:22508"/>
        <dbReference type="Rhea" id="RHEA-COMP:17339"/>
        <dbReference type="Rhea" id="RHEA-COMP:17340"/>
        <dbReference type="ChEBI" id="CHEBI:33019"/>
        <dbReference type="ChEBI" id="CHEBI:61560"/>
        <dbReference type="ChEBI" id="CHEBI:173112"/>
        <dbReference type="EC" id="2.7.7.7"/>
    </reaction>
</comment>
<organism evidence="10 11">
    <name type="scientific">Eiseniibacteriota bacterium</name>
    <dbReference type="NCBI Taxonomy" id="2212470"/>
    <lineage>
        <taxon>Bacteria</taxon>
        <taxon>Candidatus Eiseniibacteriota</taxon>
    </lineage>
</organism>
<dbReference type="InterPro" id="IPR029460">
    <property type="entry name" value="DNAPol_HHH"/>
</dbReference>
<evidence type="ECO:0000256" key="7">
    <source>
        <dbReference type="ARBA" id="ARBA00022932"/>
    </source>
</evidence>
<dbReference type="InterPro" id="IPR012340">
    <property type="entry name" value="NA-bd_OB-fold"/>
</dbReference>
<dbReference type="Pfam" id="PF14579">
    <property type="entry name" value="HHH_6"/>
    <property type="match status" value="1"/>
</dbReference>
<evidence type="ECO:0000313" key="11">
    <source>
        <dbReference type="Proteomes" id="UP000316609"/>
    </source>
</evidence>
<dbReference type="Proteomes" id="UP000316609">
    <property type="component" value="Unassembled WGS sequence"/>
</dbReference>
<keyword evidence="7" id="KW-0239">DNA-directed DNA polymerase</keyword>
<gene>
    <name evidence="10" type="ORF">E6K78_10765</name>
</gene>
<dbReference type="CDD" id="cd07431">
    <property type="entry name" value="PHP_PolIIIA"/>
    <property type="match status" value="1"/>
</dbReference>
<dbReference type="GO" id="GO:0008408">
    <property type="term" value="F:3'-5' exonuclease activity"/>
    <property type="evidence" value="ECO:0007669"/>
    <property type="project" value="InterPro"/>
</dbReference>
<dbReference type="Gene3D" id="1.10.150.870">
    <property type="match status" value="1"/>
</dbReference>
<dbReference type="SMART" id="SM00481">
    <property type="entry name" value="POLIIIAc"/>
    <property type="match status" value="1"/>
</dbReference>
<dbReference type="InterPro" id="IPR011708">
    <property type="entry name" value="DNA_pol3_alpha_NTPase_dom"/>
</dbReference>
<dbReference type="NCBIfam" id="TIGR00594">
    <property type="entry name" value="polc"/>
    <property type="match status" value="1"/>
</dbReference>
<comment type="caution">
    <text evidence="10">The sequence shown here is derived from an EMBL/GenBank/DDBJ whole genome shotgun (WGS) entry which is preliminary data.</text>
</comment>
<dbReference type="AlphaFoldDB" id="A0A538TI07"/>
<dbReference type="InterPro" id="IPR041931">
    <property type="entry name" value="DNA_pol3_alpha_thumb_dom"/>
</dbReference>
<keyword evidence="6" id="KW-0235">DNA replication</keyword>
<dbReference type="Pfam" id="PF07733">
    <property type="entry name" value="DNA_pol3_alpha"/>
    <property type="match status" value="1"/>
</dbReference>
<reference evidence="10 11" key="1">
    <citation type="journal article" date="2019" name="Nat. Microbiol.">
        <title>Mediterranean grassland soil C-N compound turnover is dependent on rainfall and depth, and is mediated by genomically divergent microorganisms.</title>
        <authorList>
            <person name="Diamond S."/>
            <person name="Andeer P.F."/>
            <person name="Li Z."/>
            <person name="Crits-Christoph A."/>
            <person name="Burstein D."/>
            <person name="Anantharaman K."/>
            <person name="Lane K.R."/>
            <person name="Thomas B.C."/>
            <person name="Pan C."/>
            <person name="Northen T.R."/>
            <person name="Banfield J.F."/>
        </authorList>
    </citation>
    <scope>NUCLEOTIDE SEQUENCE [LARGE SCALE GENOMIC DNA]</scope>
    <source>
        <strain evidence="10">WS_8</strain>
    </source>
</reference>
<evidence type="ECO:0000256" key="2">
    <source>
        <dbReference type="ARBA" id="ARBA00012417"/>
    </source>
</evidence>
<dbReference type="EMBL" id="VBOY01000112">
    <property type="protein sequence ID" value="TMQ63248.1"/>
    <property type="molecule type" value="Genomic_DNA"/>
</dbReference>
<evidence type="ECO:0000256" key="5">
    <source>
        <dbReference type="ARBA" id="ARBA00022695"/>
    </source>
</evidence>
<evidence type="ECO:0000256" key="8">
    <source>
        <dbReference type="ARBA" id="ARBA00049244"/>
    </source>
</evidence>
<dbReference type="InterPro" id="IPR004805">
    <property type="entry name" value="DnaE2/DnaE/PolC"/>
</dbReference>
<evidence type="ECO:0000256" key="1">
    <source>
        <dbReference type="ARBA" id="ARBA00004496"/>
    </source>
</evidence>
<evidence type="ECO:0000313" key="10">
    <source>
        <dbReference type="EMBL" id="TMQ63248.1"/>
    </source>
</evidence>
<dbReference type="SUPFAM" id="SSF89550">
    <property type="entry name" value="PHP domain-like"/>
    <property type="match status" value="1"/>
</dbReference>
<comment type="subcellular location">
    <subcellularLocation>
        <location evidence="1">Cytoplasm</location>
    </subcellularLocation>
</comment>
<dbReference type="InterPro" id="IPR003141">
    <property type="entry name" value="Pol/His_phosphatase_N"/>
</dbReference>
<dbReference type="Gene3D" id="2.40.50.140">
    <property type="entry name" value="Nucleic acid-binding proteins"/>
    <property type="match status" value="1"/>
</dbReference>
<accession>A0A538TI07</accession>
<dbReference type="GO" id="GO:0006260">
    <property type="term" value="P:DNA replication"/>
    <property type="evidence" value="ECO:0007669"/>
    <property type="project" value="UniProtKB-KW"/>
</dbReference>
<keyword evidence="5" id="KW-0548">Nucleotidyltransferase</keyword>
<dbReference type="PANTHER" id="PTHR32294">
    <property type="entry name" value="DNA POLYMERASE III SUBUNIT ALPHA"/>
    <property type="match status" value="1"/>
</dbReference>
<evidence type="ECO:0000256" key="6">
    <source>
        <dbReference type="ARBA" id="ARBA00022705"/>
    </source>
</evidence>
<dbReference type="Gene3D" id="1.10.10.1600">
    <property type="entry name" value="Bacterial DNA polymerase III alpha subunit, thumb domain"/>
    <property type="match status" value="1"/>
</dbReference>
<dbReference type="Pfam" id="PF02811">
    <property type="entry name" value="PHP"/>
    <property type="match status" value="1"/>
</dbReference>
<keyword evidence="4" id="KW-0808">Transferase</keyword>
<dbReference type="Pfam" id="PF17657">
    <property type="entry name" value="DNA_pol3_finger"/>
    <property type="match status" value="1"/>
</dbReference>